<reference evidence="3" key="1">
    <citation type="journal article" date="2014" name="Proc. Natl. Acad. Sci. U.S.A.">
        <title>Extensive sampling of basidiomycete genomes demonstrates inadequacy of the white-rot/brown-rot paradigm for wood decay fungi.</title>
        <authorList>
            <person name="Riley R."/>
            <person name="Salamov A.A."/>
            <person name="Brown D.W."/>
            <person name="Nagy L.G."/>
            <person name="Floudas D."/>
            <person name="Held B.W."/>
            <person name="Levasseur A."/>
            <person name="Lombard V."/>
            <person name="Morin E."/>
            <person name="Otillar R."/>
            <person name="Lindquist E.A."/>
            <person name="Sun H."/>
            <person name="LaButti K.M."/>
            <person name="Schmutz J."/>
            <person name="Jabbour D."/>
            <person name="Luo H."/>
            <person name="Baker S.E."/>
            <person name="Pisabarro A.G."/>
            <person name="Walton J.D."/>
            <person name="Blanchette R.A."/>
            <person name="Henrissat B."/>
            <person name="Martin F."/>
            <person name="Cullen D."/>
            <person name="Hibbett D.S."/>
            <person name="Grigoriev I.V."/>
        </authorList>
    </citation>
    <scope>NUCLEOTIDE SEQUENCE [LARGE SCALE GENOMIC DNA]</scope>
    <source>
        <strain evidence="3">CBS 339.88</strain>
    </source>
</reference>
<name>A0A067TSV6_GALM3</name>
<evidence type="ECO:0000313" key="3">
    <source>
        <dbReference type="Proteomes" id="UP000027222"/>
    </source>
</evidence>
<dbReference type="Proteomes" id="UP000027222">
    <property type="component" value="Unassembled WGS sequence"/>
</dbReference>
<gene>
    <name evidence="2" type="ORF">GALMADRAFT_860789</name>
</gene>
<keyword evidence="3" id="KW-1185">Reference proteome</keyword>
<feature type="compositionally biased region" description="Polar residues" evidence="1">
    <location>
        <begin position="70"/>
        <end position="92"/>
    </location>
</feature>
<sequence>METLPCGRGDELELPTLHASFFSPSYSATYSSFPISIYHHPSPNQHRLTSASTRYPPSNTNDETLFHTHISPQTKPNQKSQPQSPHHTNHTSQSKDSETFLFQPKNSTAQVASTTIQHDPGFF</sequence>
<dbReference type="HOGENOM" id="CLU_2015458_0_0_1"/>
<evidence type="ECO:0000313" key="2">
    <source>
        <dbReference type="EMBL" id="KDR82954.1"/>
    </source>
</evidence>
<dbReference type="AlphaFoldDB" id="A0A067TSV6"/>
<feature type="compositionally biased region" description="Polar residues" evidence="1">
    <location>
        <begin position="104"/>
        <end position="117"/>
    </location>
</feature>
<dbReference type="EMBL" id="KL142369">
    <property type="protein sequence ID" value="KDR82954.1"/>
    <property type="molecule type" value="Genomic_DNA"/>
</dbReference>
<organism evidence="2 3">
    <name type="scientific">Galerina marginata (strain CBS 339.88)</name>
    <dbReference type="NCBI Taxonomy" id="685588"/>
    <lineage>
        <taxon>Eukaryota</taxon>
        <taxon>Fungi</taxon>
        <taxon>Dikarya</taxon>
        <taxon>Basidiomycota</taxon>
        <taxon>Agaricomycotina</taxon>
        <taxon>Agaricomycetes</taxon>
        <taxon>Agaricomycetidae</taxon>
        <taxon>Agaricales</taxon>
        <taxon>Agaricineae</taxon>
        <taxon>Strophariaceae</taxon>
        <taxon>Galerina</taxon>
    </lineage>
</organism>
<accession>A0A067TSV6</accession>
<feature type="compositionally biased region" description="Polar residues" evidence="1">
    <location>
        <begin position="42"/>
        <end position="63"/>
    </location>
</feature>
<proteinExistence type="predicted"/>
<feature type="region of interest" description="Disordered" evidence="1">
    <location>
        <begin position="37"/>
        <end position="123"/>
    </location>
</feature>
<evidence type="ECO:0000256" key="1">
    <source>
        <dbReference type="SAM" id="MobiDB-lite"/>
    </source>
</evidence>
<protein>
    <submittedName>
        <fullName evidence="2">Uncharacterized protein</fullName>
    </submittedName>
</protein>